<accession>S9PZQ1</accession>
<dbReference type="GO" id="GO:0016538">
    <property type="term" value="F:cyclin-dependent protein serine/threonine kinase regulator activity"/>
    <property type="evidence" value="ECO:0007669"/>
    <property type="project" value="InterPro"/>
</dbReference>
<evidence type="ECO:0000256" key="4">
    <source>
        <dbReference type="RuleBase" id="RU000383"/>
    </source>
</evidence>
<dbReference type="InterPro" id="IPR046965">
    <property type="entry name" value="Cyclin_A/B-like"/>
</dbReference>
<dbReference type="Proteomes" id="UP000016088">
    <property type="component" value="Unassembled WGS sequence"/>
</dbReference>
<proteinExistence type="inferred from homology"/>
<name>S9PZQ1_SCHOY</name>
<evidence type="ECO:0000256" key="2">
    <source>
        <dbReference type="ARBA" id="ARBA00023127"/>
    </source>
</evidence>
<feature type="domain" description="Cyclin-like" evidence="6">
    <location>
        <begin position="273"/>
        <end position="354"/>
    </location>
</feature>
<dbReference type="InterPro" id="IPR039361">
    <property type="entry name" value="Cyclin"/>
</dbReference>
<keyword evidence="3" id="KW-0131">Cell cycle</keyword>
<gene>
    <name evidence="8" type="ORF">SOCG_02009</name>
</gene>
<evidence type="ECO:0000313" key="9">
    <source>
        <dbReference type="Proteomes" id="UP000016088"/>
    </source>
</evidence>
<feature type="domain" description="Cyclin-like" evidence="6">
    <location>
        <begin position="177"/>
        <end position="260"/>
    </location>
</feature>
<dbReference type="OMA" id="YMLENTY"/>
<feature type="region of interest" description="Disordered" evidence="5">
    <location>
        <begin position="1"/>
        <end position="20"/>
    </location>
</feature>
<dbReference type="EMBL" id="KE503206">
    <property type="protein sequence ID" value="EPX74526.1"/>
    <property type="molecule type" value="Genomic_DNA"/>
</dbReference>
<protein>
    <submittedName>
        <fullName evidence="8">Meiosis-specific cyclin Rem1</fullName>
    </submittedName>
</protein>
<dbReference type="GO" id="GO:0005634">
    <property type="term" value="C:nucleus"/>
    <property type="evidence" value="ECO:0007669"/>
    <property type="project" value="GOC"/>
</dbReference>
<evidence type="ECO:0000259" key="6">
    <source>
        <dbReference type="SMART" id="SM00385"/>
    </source>
</evidence>
<feature type="compositionally biased region" description="Acidic residues" evidence="5">
    <location>
        <begin position="90"/>
        <end position="109"/>
    </location>
</feature>
<reference evidence="8 9" key="1">
    <citation type="journal article" date="2011" name="Science">
        <title>Comparative functional genomics of the fission yeasts.</title>
        <authorList>
            <person name="Rhind N."/>
            <person name="Chen Z."/>
            <person name="Yassour M."/>
            <person name="Thompson D.A."/>
            <person name="Haas B.J."/>
            <person name="Habib N."/>
            <person name="Wapinski I."/>
            <person name="Roy S."/>
            <person name="Lin M.F."/>
            <person name="Heiman D.I."/>
            <person name="Young S.K."/>
            <person name="Furuya K."/>
            <person name="Guo Y."/>
            <person name="Pidoux A."/>
            <person name="Chen H.M."/>
            <person name="Robbertse B."/>
            <person name="Goldberg J.M."/>
            <person name="Aoki K."/>
            <person name="Bayne E.H."/>
            <person name="Berlin A.M."/>
            <person name="Desjardins C.A."/>
            <person name="Dobbs E."/>
            <person name="Dukaj L."/>
            <person name="Fan L."/>
            <person name="FitzGerald M.G."/>
            <person name="French C."/>
            <person name="Gujja S."/>
            <person name="Hansen K."/>
            <person name="Keifenheim D."/>
            <person name="Levin J.Z."/>
            <person name="Mosher R.A."/>
            <person name="Mueller C.A."/>
            <person name="Pfiffner J."/>
            <person name="Priest M."/>
            <person name="Russ C."/>
            <person name="Smialowska A."/>
            <person name="Swoboda P."/>
            <person name="Sykes S.M."/>
            <person name="Vaughn M."/>
            <person name="Vengrova S."/>
            <person name="Yoder R."/>
            <person name="Zeng Q."/>
            <person name="Allshire R."/>
            <person name="Baulcombe D."/>
            <person name="Birren B.W."/>
            <person name="Brown W."/>
            <person name="Ekwall K."/>
            <person name="Kellis M."/>
            <person name="Leatherwood J."/>
            <person name="Levin H."/>
            <person name="Margalit H."/>
            <person name="Martienssen R."/>
            <person name="Nieduszynski C.A."/>
            <person name="Spatafora J.W."/>
            <person name="Friedman N."/>
            <person name="Dalgaard J.Z."/>
            <person name="Baumann P."/>
            <person name="Niki H."/>
            <person name="Regev A."/>
            <person name="Nusbaum C."/>
        </authorList>
    </citation>
    <scope>NUCLEOTIDE SEQUENCE [LARGE SCALE GENOMIC DNA]</scope>
    <source>
        <strain evidence="9">yFS286</strain>
    </source>
</reference>
<dbReference type="InterPro" id="IPR036915">
    <property type="entry name" value="Cyclin-like_sf"/>
</dbReference>
<dbReference type="AlphaFoldDB" id="S9PZQ1"/>
<dbReference type="PIRSF" id="PIRSF001771">
    <property type="entry name" value="Cyclin_A_B_D_E"/>
    <property type="match status" value="1"/>
</dbReference>
<dbReference type="GO" id="GO:0033260">
    <property type="term" value="P:nuclear DNA replication"/>
    <property type="evidence" value="ECO:0007669"/>
    <property type="project" value="EnsemblFungi"/>
</dbReference>
<dbReference type="VEuPathDB" id="FungiDB:SOCG_02009"/>
<feature type="domain" description="Cyclin C-terminal" evidence="7">
    <location>
        <begin position="269"/>
        <end position="384"/>
    </location>
</feature>
<organism evidence="8 9">
    <name type="scientific">Schizosaccharomyces octosporus (strain yFS286)</name>
    <name type="common">Fission yeast</name>
    <name type="synonym">Octosporomyces octosporus</name>
    <dbReference type="NCBI Taxonomy" id="483514"/>
    <lineage>
        <taxon>Eukaryota</taxon>
        <taxon>Fungi</taxon>
        <taxon>Dikarya</taxon>
        <taxon>Ascomycota</taxon>
        <taxon>Taphrinomycotina</taxon>
        <taxon>Schizosaccharomycetes</taxon>
        <taxon>Schizosaccharomycetales</taxon>
        <taxon>Schizosaccharomycetaceae</taxon>
        <taxon>Schizosaccharomyces</taxon>
    </lineage>
</organism>
<dbReference type="OrthoDB" id="5590282at2759"/>
<dbReference type="GO" id="GO:0051301">
    <property type="term" value="P:cell division"/>
    <property type="evidence" value="ECO:0007669"/>
    <property type="project" value="UniProtKB-KW"/>
</dbReference>
<evidence type="ECO:0000256" key="3">
    <source>
        <dbReference type="ARBA" id="ARBA00023306"/>
    </source>
</evidence>
<feature type="region of interest" description="Disordered" evidence="5">
    <location>
        <begin position="89"/>
        <end position="109"/>
    </location>
</feature>
<dbReference type="SMART" id="SM01332">
    <property type="entry name" value="Cyclin_C"/>
    <property type="match status" value="1"/>
</dbReference>
<dbReference type="eggNOG" id="KOG0653">
    <property type="taxonomic scope" value="Eukaryota"/>
</dbReference>
<dbReference type="HOGENOM" id="CLU_020695_2_4_1"/>
<dbReference type="Gene3D" id="1.10.472.10">
    <property type="entry name" value="Cyclin-like"/>
    <property type="match status" value="2"/>
</dbReference>
<dbReference type="Pfam" id="PF02984">
    <property type="entry name" value="Cyclin_C"/>
    <property type="match status" value="1"/>
</dbReference>
<keyword evidence="9" id="KW-1185">Reference proteome</keyword>
<dbReference type="SMART" id="SM00385">
    <property type="entry name" value="CYCLIN"/>
    <property type="match status" value="2"/>
</dbReference>
<dbReference type="SUPFAM" id="SSF47954">
    <property type="entry name" value="Cyclin-like"/>
    <property type="match status" value="2"/>
</dbReference>
<dbReference type="InterPro" id="IPR013763">
    <property type="entry name" value="Cyclin-like_dom"/>
</dbReference>
<dbReference type="InterPro" id="IPR004367">
    <property type="entry name" value="Cyclin_C-dom"/>
</dbReference>
<dbReference type="GeneID" id="25030987"/>
<dbReference type="InterPro" id="IPR006671">
    <property type="entry name" value="Cyclin_N"/>
</dbReference>
<evidence type="ECO:0000256" key="1">
    <source>
        <dbReference type="ARBA" id="ARBA00022618"/>
    </source>
</evidence>
<dbReference type="GO" id="GO:0007131">
    <property type="term" value="P:reciprocal meiotic recombination"/>
    <property type="evidence" value="ECO:0007669"/>
    <property type="project" value="EnsemblFungi"/>
</dbReference>
<keyword evidence="1" id="KW-0132">Cell division</keyword>
<evidence type="ECO:0000313" key="8">
    <source>
        <dbReference type="EMBL" id="EPX74526.1"/>
    </source>
</evidence>
<sequence>MQTSLERQALKEISNQEKSNVKASTTVKVKELKRVSSDYSDVGYPYTEERGRLTAREQINEQFKEILFPYSSNEKSILEEAIDLTFHEIESDEEETSPEDILEDTEQESSYIDETEVESYIEEKLKIDYEADTTVSVEYAKDIFCHMKHLENRLMPDYGYLASRPFHVLEMRTVVISWIIGIHYEMNLLPETLFLATNIFDRFFSLKNVAISKMKQIAMAALLLASKYEEIHPPSNKEACSLLGEGTVGDLCKEETYILIVLQYELGWPGPMPYMRLLSISDGWDADMRLAVKYFLEICMLDPRFLSQKASQTVATCAYTAYCILHNGNWSGTLHKLTGYHCANVAPFMHLLLECLQNPAENHRCVYAKYSTRISRYISQRIHEWIRMNIQVSSPGPYM</sequence>
<dbReference type="Pfam" id="PF00134">
    <property type="entry name" value="Cyclin_N"/>
    <property type="match status" value="1"/>
</dbReference>
<comment type="similarity">
    <text evidence="4">Belongs to the cyclin family.</text>
</comment>
<dbReference type="GO" id="GO:0044772">
    <property type="term" value="P:mitotic cell cycle phase transition"/>
    <property type="evidence" value="ECO:0007669"/>
    <property type="project" value="InterPro"/>
</dbReference>
<keyword evidence="2 4" id="KW-0195">Cyclin</keyword>
<evidence type="ECO:0000256" key="5">
    <source>
        <dbReference type="SAM" id="MobiDB-lite"/>
    </source>
</evidence>
<evidence type="ECO:0000259" key="7">
    <source>
        <dbReference type="SMART" id="SM01332"/>
    </source>
</evidence>
<dbReference type="PANTHER" id="PTHR10177">
    <property type="entry name" value="CYCLINS"/>
    <property type="match status" value="1"/>
</dbReference>
<dbReference type="RefSeq" id="XP_013015957.1">
    <property type="nucleotide sequence ID" value="XM_013160503.1"/>
</dbReference>